<gene>
    <name evidence="1" type="ORF">SAMN05216247_112214</name>
</gene>
<proteinExistence type="predicted"/>
<name>A0A1H3U1J8_9PSED</name>
<evidence type="ECO:0000313" key="1">
    <source>
        <dbReference type="EMBL" id="SDZ56238.1"/>
    </source>
</evidence>
<accession>A0A1H3U1J8</accession>
<dbReference type="AlphaFoldDB" id="A0A1H3U1J8"/>
<reference evidence="1 2" key="1">
    <citation type="submission" date="2016-10" db="EMBL/GenBank/DDBJ databases">
        <authorList>
            <person name="de Groot N.N."/>
        </authorList>
    </citation>
    <scope>NUCLEOTIDE SEQUENCE [LARGE SCALE GENOMIC DNA]</scope>
    <source>
        <strain evidence="1 2">ICMP 14252</strain>
    </source>
</reference>
<protein>
    <submittedName>
        <fullName evidence="1">Uncharacterized protein</fullName>
    </submittedName>
</protein>
<sequence>MLCDTVALFNYRGHQVQIDLNNPDNLTLDAVRQLLASASDDEHTQLRVTKGGIAYISSGTAVGGVDIDGLLFRLETWAKGSGYVGNVAASDEVWVRQIFNALQQNWPKPPFDYIDIY</sequence>
<dbReference type="Proteomes" id="UP000182902">
    <property type="component" value="Unassembled WGS sequence"/>
</dbReference>
<evidence type="ECO:0000313" key="2">
    <source>
        <dbReference type="Proteomes" id="UP000182902"/>
    </source>
</evidence>
<organism evidence="1 2">
    <name type="scientific">Pseudomonas salomonii</name>
    <dbReference type="NCBI Taxonomy" id="191391"/>
    <lineage>
        <taxon>Bacteria</taxon>
        <taxon>Pseudomonadati</taxon>
        <taxon>Pseudomonadota</taxon>
        <taxon>Gammaproteobacteria</taxon>
        <taxon>Pseudomonadales</taxon>
        <taxon>Pseudomonadaceae</taxon>
        <taxon>Pseudomonas</taxon>
    </lineage>
</organism>
<dbReference type="EMBL" id="FNOX01000012">
    <property type="protein sequence ID" value="SDZ56238.1"/>
    <property type="molecule type" value="Genomic_DNA"/>
</dbReference>